<gene>
    <name evidence="1" type="ORF">PORY_001626</name>
</gene>
<protein>
    <submittedName>
        <fullName evidence="1">Uncharacterized protein</fullName>
    </submittedName>
</protein>
<accession>A0ACB7CB30</accession>
<dbReference type="EMBL" id="JABTEG010000005">
    <property type="protein sequence ID" value="KAG4304951.1"/>
    <property type="molecule type" value="Genomic_DNA"/>
</dbReference>
<sequence>MSNYYDFDDILCENTKLPCIFQYTAPGLGYLEGNHDADICEGSTVDLPFWLAEMLAISNFIDIEFPNSLSSRVRNALKACPQNIDLRTFSTHYYLFAEKILSLVTDNELVNILMETFKSRICLIADYAHNPHRALTGVEFLRNLDDTEHMLFRLGHDSAKSMRNWLEKSKNH</sequence>
<name>A0ACB7CB30_9ASCO</name>
<comment type="caution">
    <text evidence="1">The sequence shown here is derived from an EMBL/GenBank/DDBJ whole genome shotgun (WGS) entry which is preliminary data.</text>
</comment>
<reference evidence="1 2" key="1">
    <citation type="journal article" date="2021" name="Commun. Biol.">
        <title>Genomic insights into the host specific adaptation of the Pneumocystis genus.</title>
        <authorList>
            <person name="Cisse O.H."/>
            <person name="Ma L."/>
            <person name="Dekker J.P."/>
            <person name="Khil P.P."/>
            <person name="Youn J.-H."/>
            <person name="Brenchley J.M."/>
            <person name="Blair R."/>
            <person name="Pahar B."/>
            <person name="Chabe M."/>
            <person name="Van Rompay K.K.A."/>
            <person name="Keesler R."/>
            <person name="Sukura A."/>
            <person name="Hirsch V."/>
            <person name="Kutty G."/>
            <person name="Liu Y."/>
            <person name="Peng L."/>
            <person name="Chen J."/>
            <person name="Song J."/>
            <person name="Weissenbacher-Lang C."/>
            <person name="Xu J."/>
            <person name="Upham N.S."/>
            <person name="Stajich J.E."/>
            <person name="Cuomo C.A."/>
            <person name="Cushion M.T."/>
            <person name="Kovacs J.A."/>
        </authorList>
    </citation>
    <scope>NUCLEOTIDE SEQUENCE [LARGE SCALE GENOMIC DNA]</scope>
    <source>
        <strain evidence="1 2">RABM</strain>
    </source>
</reference>
<organism evidence="1 2">
    <name type="scientific">Pneumocystis oryctolagi</name>
    <dbReference type="NCBI Taxonomy" id="42067"/>
    <lineage>
        <taxon>Eukaryota</taxon>
        <taxon>Fungi</taxon>
        <taxon>Dikarya</taxon>
        <taxon>Ascomycota</taxon>
        <taxon>Taphrinomycotina</taxon>
        <taxon>Pneumocystomycetes</taxon>
        <taxon>Pneumocystaceae</taxon>
        <taxon>Pneumocystis</taxon>
    </lineage>
</organism>
<keyword evidence="2" id="KW-1185">Reference proteome</keyword>
<dbReference type="Proteomes" id="UP000768646">
    <property type="component" value="Unassembled WGS sequence"/>
</dbReference>
<proteinExistence type="predicted"/>
<evidence type="ECO:0000313" key="1">
    <source>
        <dbReference type="EMBL" id="KAG4304951.1"/>
    </source>
</evidence>
<evidence type="ECO:0000313" key="2">
    <source>
        <dbReference type="Proteomes" id="UP000768646"/>
    </source>
</evidence>